<keyword evidence="3" id="KW-1133">Transmembrane helix</keyword>
<dbReference type="VEuPathDB" id="ToxoDB:EMWEY_00036080"/>
<accession>U6MGY4</accession>
<organism evidence="5 6">
    <name type="scientific">Eimeria maxima</name>
    <name type="common">Coccidian parasite</name>
    <dbReference type="NCBI Taxonomy" id="5804"/>
    <lineage>
        <taxon>Eukaryota</taxon>
        <taxon>Sar</taxon>
        <taxon>Alveolata</taxon>
        <taxon>Apicomplexa</taxon>
        <taxon>Conoidasida</taxon>
        <taxon>Coccidia</taxon>
        <taxon>Eucoccidiorida</taxon>
        <taxon>Eimeriorina</taxon>
        <taxon>Eimeriidae</taxon>
        <taxon>Eimeria</taxon>
    </lineage>
</organism>
<feature type="domain" description="Thioredoxin" evidence="4">
    <location>
        <begin position="35"/>
        <end position="172"/>
    </location>
</feature>
<evidence type="ECO:0000256" key="1">
    <source>
        <dbReference type="ARBA" id="ARBA00006347"/>
    </source>
</evidence>
<evidence type="ECO:0000313" key="6">
    <source>
        <dbReference type="Proteomes" id="UP000030763"/>
    </source>
</evidence>
<dbReference type="GeneID" id="25337594"/>
<dbReference type="PROSITE" id="PS51352">
    <property type="entry name" value="THIOREDOXIN_2"/>
    <property type="match status" value="1"/>
</dbReference>
<dbReference type="EMBL" id="HG721954">
    <property type="protein sequence ID" value="CDJ60905.1"/>
    <property type="molecule type" value="Genomic_DNA"/>
</dbReference>
<dbReference type="AlphaFoldDB" id="U6MGY4"/>
<proteinExistence type="inferred from homology"/>
<keyword evidence="3" id="KW-0812">Transmembrane</keyword>
<dbReference type="InterPro" id="IPR051063">
    <property type="entry name" value="PDI"/>
</dbReference>
<dbReference type="Pfam" id="PF00085">
    <property type="entry name" value="Thioredoxin"/>
    <property type="match status" value="1"/>
</dbReference>
<feature type="region of interest" description="Disordered" evidence="2">
    <location>
        <begin position="42"/>
        <end position="63"/>
    </location>
</feature>
<evidence type="ECO:0000313" key="5">
    <source>
        <dbReference type="EMBL" id="CDJ60905.1"/>
    </source>
</evidence>
<keyword evidence="3" id="KW-0472">Membrane</keyword>
<evidence type="ECO:0000256" key="3">
    <source>
        <dbReference type="SAM" id="Phobius"/>
    </source>
</evidence>
<sequence>MTGLHGGGKMPREALVFLPTTAAWHERSSINTNLPFALAAAPAAPAPPASSGSPPSAAIPSQSEVQVLTDANFEQETQAVTGSTSGDWFVKFYTPWCGHCRKLAPAWEELARKLKGQINVAHLDATTNQRTASRFNIRGFPTLLYLKDGQMYQYKGNRTVDDMYKFATGGWQQTAGKPIPPVLTWLESVRDEFLLAVQQLRDIFIQFPLPLLMLFGIGCIMGLMTACLGFALCMGTKSRDVKISKTSKKKD</sequence>
<dbReference type="OMA" id="KMFVHET"/>
<dbReference type="SUPFAM" id="SSF52833">
    <property type="entry name" value="Thioredoxin-like"/>
    <property type="match status" value="1"/>
</dbReference>
<dbReference type="PROSITE" id="PS00194">
    <property type="entry name" value="THIOREDOXIN_1"/>
    <property type="match status" value="1"/>
</dbReference>
<keyword evidence="6" id="KW-1185">Reference proteome</keyword>
<comment type="similarity">
    <text evidence="1">Belongs to the protein disulfide isomerase family.</text>
</comment>
<protein>
    <submittedName>
        <fullName evidence="5">Thioredoxin, putative</fullName>
    </submittedName>
</protein>
<reference evidence="5" key="2">
    <citation type="submission" date="2013-10" db="EMBL/GenBank/DDBJ databases">
        <authorList>
            <person name="Aslett M."/>
        </authorList>
    </citation>
    <scope>NUCLEOTIDE SEQUENCE [LARGE SCALE GENOMIC DNA]</scope>
    <source>
        <strain evidence="5">Weybridge</strain>
    </source>
</reference>
<feature type="transmembrane region" description="Helical" evidence="3">
    <location>
        <begin position="211"/>
        <end position="235"/>
    </location>
</feature>
<evidence type="ECO:0000259" key="4">
    <source>
        <dbReference type="PROSITE" id="PS51352"/>
    </source>
</evidence>
<dbReference type="PANTHER" id="PTHR45672:SF11">
    <property type="entry name" value="PROTEIN DISULFIDE-ISOMERASE C17H9.14C"/>
    <property type="match status" value="1"/>
</dbReference>
<dbReference type="InterPro" id="IPR036249">
    <property type="entry name" value="Thioredoxin-like_sf"/>
</dbReference>
<dbReference type="CDD" id="cd02961">
    <property type="entry name" value="PDI_a_family"/>
    <property type="match status" value="1"/>
</dbReference>
<dbReference type="InterPro" id="IPR013766">
    <property type="entry name" value="Thioredoxin_domain"/>
</dbReference>
<dbReference type="PRINTS" id="PR00421">
    <property type="entry name" value="THIOREDOXIN"/>
</dbReference>
<dbReference type="InterPro" id="IPR017937">
    <property type="entry name" value="Thioredoxin_CS"/>
</dbReference>
<evidence type="ECO:0000256" key="2">
    <source>
        <dbReference type="SAM" id="MobiDB-lite"/>
    </source>
</evidence>
<dbReference type="Proteomes" id="UP000030763">
    <property type="component" value="Unassembled WGS sequence"/>
</dbReference>
<dbReference type="PANTHER" id="PTHR45672">
    <property type="entry name" value="PROTEIN DISULFIDE-ISOMERASE C17H9.14C-RELATED"/>
    <property type="match status" value="1"/>
</dbReference>
<dbReference type="OrthoDB" id="72053at2759"/>
<dbReference type="GO" id="GO:0003756">
    <property type="term" value="F:protein disulfide isomerase activity"/>
    <property type="evidence" value="ECO:0007669"/>
    <property type="project" value="TreeGrafter"/>
</dbReference>
<dbReference type="Gene3D" id="3.40.30.10">
    <property type="entry name" value="Glutaredoxin"/>
    <property type="match status" value="1"/>
</dbReference>
<name>U6MGY4_EIMMA</name>
<reference evidence="5" key="1">
    <citation type="submission" date="2013-10" db="EMBL/GenBank/DDBJ databases">
        <title>Genomic analysis of the causative agents of coccidiosis in chickens.</title>
        <authorList>
            <person name="Reid A.J."/>
            <person name="Blake D."/>
            <person name="Billington K."/>
            <person name="Browne H."/>
            <person name="Dunn M."/>
            <person name="Hung S."/>
            <person name="Kawahara F."/>
            <person name="Miranda-Saavedra D."/>
            <person name="Mourier T."/>
            <person name="Nagra H."/>
            <person name="Otto T.D."/>
            <person name="Rawlings N."/>
            <person name="Sanchez A."/>
            <person name="Sanders M."/>
            <person name="Subramaniam C."/>
            <person name="Tay Y."/>
            <person name="Dear P."/>
            <person name="Doerig C."/>
            <person name="Gruber A."/>
            <person name="Parkinson J."/>
            <person name="Shirley M."/>
            <person name="Wan K.L."/>
            <person name="Berriman M."/>
            <person name="Tomley F."/>
            <person name="Pain A."/>
        </authorList>
    </citation>
    <scope>NUCLEOTIDE SEQUENCE [LARGE SCALE GENOMIC DNA]</scope>
    <source>
        <strain evidence="5">Weybridge</strain>
    </source>
</reference>
<dbReference type="RefSeq" id="XP_013337555.1">
    <property type="nucleotide sequence ID" value="XM_013482101.1"/>
</dbReference>
<gene>
    <name evidence="5" type="ORF">EMWEY_00036080</name>
</gene>
<dbReference type="GO" id="GO:0006457">
    <property type="term" value="P:protein folding"/>
    <property type="evidence" value="ECO:0007669"/>
    <property type="project" value="TreeGrafter"/>
</dbReference>
<dbReference type="GO" id="GO:0005783">
    <property type="term" value="C:endoplasmic reticulum"/>
    <property type="evidence" value="ECO:0007669"/>
    <property type="project" value="TreeGrafter"/>
</dbReference>